<accession>A0AAP7TWR3</accession>
<organism evidence="1 3">
    <name type="scientific">Escherichia coli</name>
    <dbReference type="NCBI Taxonomy" id="562"/>
    <lineage>
        <taxon>Bacteria</taxon>
        <taxon>Pseudomonadati</taxon>
        <taxon>Pseudomonadota</taxon>
        <taxon>Gammaproteobacteria</taxon>
        <taxon>Enterobacterales</taxon>
        <taxon>Enterobacteriaceae</taxon>
        <taxon>Escherichia</taxon>
    </lineage>
</organism>
<sequence length="205" mass="22857">MYGLSITKPDGSLWISPGFTPQCLINKGTIPATEKSFFKTSIPSGKSCFFFIRTEKKADVMYTHEQIDGYHALRLHVIVRGTNPGVTTVYAFANMVTPPSEYGIAMYNPDGEMIYHGEMMLLDAKLIPVDVGFENDLGYPCAIMPALVGYYSQYVAPYYQPIYTTSTCATGNKIYSCEHYSGAASWSNFSRYIDKVLVINASMYD</sequence>
<name>A0AAP7TWR3_ECOLX</name>
<evidence type="ECO:0000313" key="3">
    <source>
        <dbReference type="Proteomes" id="UP000186595"/>
    </source>
</evidence>
<evidence type="ECO:0000313" key="2">
    <source>
        <dbReference type="EMBL" id="OKB76142.1"/>
    </source>
</evidence>
<dbReference type="RefSeq" id="WP_073568546.1">
    <property type="nucleotide sequence ID" value="NZ_MPGR01000001.1"/>
</dbReference>
<comment type="caution">
    <text evidence="1">The sequence shown here is derived from an EMBL/GenBank/DDBJ whole genome shotgun (WGS) entry which is preliminary data.</text>
</comment>
<dbReference type="Proteomes" id="UP000186595">
    <property type="component" value="Unassembled WGS sequence"/>
</dbReference>
<reference evidence="1 3" key="1">
    <citation type="submission" date="2016-11" db="EMBL/GenBank/DDBJ databases">
        <title>Draft genome sequences of five Shigatoxin-producing Escherichia coli isolates harboring the new recently described Subtilase cytotoxin allelic variant subAB2-3.</title>
        <authorList>
            <person name="Tasara T."/>
            <person name="Fierz L."/>
            <person name="Klumpp J."/>
            <person name="Schmidt H."/>
            <person name="Stephan R."/>
        </authorList>
    </citation>
    <scope>NUCLEOTIDE SEQUENCE [LARGE SCALE GENOMIC DNA]</scope>
    <source>
        <strain evidence="1 3">453</strain>
    </source>
</reference>
<gene>
    <name evidence="1" type="ORF">BMT50_19845</name>
    <name evidence="2" type="ORF">BMT50_26835</name>
</gene>
<dbReference type="EMBL" id="MPGR01000001">
    <property type="protein sequence ID" value="OKB76142.1"/>
    <property type="molecule type" value="Genomic_DNA"/>
</dbReference>
<protein>
    <submittedName>
        <fullName evidence="1">Uncharacterized protein</fullName>
    </submittedName>
</protein>
<proteinExistence type="predicted"/>
<dbReference type="AlphaFoldDB" id="A0AAP7TWR3"/>
<dbReference type="EMBL" id="MPGR01000001">
    <property type="protein sequence ID" value="OKB74843.1"/>
    <property type="molecule type" value="Genomic_DNA"/>
</dbReference>
<evidence type="ECO:0000313" key="1">
    <source>
        <dbReference type="EMBL" id="OKB74843.1"/>
    </source>
</evidence>